<dbReference type="GO" id="GO:0005524">
    <property type="term" value="F:ATP binding"/>
    <property type="evidence" value="ECO:0007669"/>
    <property type="project" value="UniProtKB-KW"/>
</dbReference>
<protein>
    <recommendedName>
        <fullName evidence="4">Tubulin--tyrosine ligase-like protein 5</fullName>
    </recommendedName>
</protein>
<keyword evidence="2" id="KW-0547">Nucleotide-binding</keyword>
<dbReference type="AlphaFoldDB" id="A0A1R2D3P6"/>
<dbReference type="Proteomes" id="UP000187209">
    <property type="component" value="Unassembled WGS sequence"/>
</dbReference>
<dbReference type="SUPFAM" id="SSF56059">
    <property type="entry name" value="Glutathione synthetase ATP-binding domain-like"/>
    <property type="match status" value="1"/>
</dbReference>
<sequence>MSSSTTSEFNIVSVPPKFISEDSLYSKLKALQEAQKSSWIGLNPNLVGKIGMGLGFSHSTRPEKIPKLLTDGIPERPPLISFFPVSENQLVKDSITFSTYTKGNFLQTKELLYRVLKTDARLVRSVLEASGFAYTDSHDWNILWLGCAPQMYLYEGLNDYQKVNHFPNSWEITRKDRMSIHLASMQEKFGKEDYGFFPDTYVIPEEYSEFYTRYYADKNSQWIVKPCNSSQGKGIFMLDALANLPTTEGCIVSKYINNPLVINDLKFDLRIYVLVTCYDPLRIYIYDEGLARFASEPYNSSVKASKFSFLTNYSINKKNEKFIQNQDWKQDNVGHKWSFSALVRALDKINVDTQFLMSRIYDLVIKTVIAIEPEVVAQVRKLALGRNNCFDILGFDILIDANLKPWLLEVNLSPSLATDSPLDLYIKGNLVADSLNLMGVRNFDRKKECMSKIRARIRARKNQVKQTDSKFKYGYRAETAPTSKNDSAALYIKSKAAILDTLEEASRIGNFVRIFPCQGSDIYDRFFATPRASNKAIYQYLYLENESEDIFKAPSKIETQETKSPEKEDKDKEKEKHKIIITGDDILIEYLSRVLHACKSVTSEMMKVEWRTCLEKFVNHYVWQSLSEPIPAHMGTLQKLEYRIIEMKDRRKQSETSLKDPISYQNQKHQVVRGFSALQLENMLKSSSKSVARDIMSCLFLDSTGILSEIIKWLASSSMKKPIRQQNVSRHGSLTVEEFEKNNQKNKK</sequence>
<keyword evidence="1" id="KW-0436">Ligase</keyword>
<evidence type="ECO:0000256" key="5">
    <source>
        <dbReference type="ARBA" id="ARBA00049274"/>
    </source>
</evidence>
<evidence type="ECO:0000256" key="6">
    <source>
        <dbReference type="SAM" id="MobiDB-lite"/>
    </source>
</evidence>
<proteinExistence type="predicted"/>
<dbReference type="Gene3D" id="3.30.470.20">
    <property type="entry name" value="ATP-grasp fold, B domain"/>
    <property type="match status" value="1"/>
</dbReference>
<dbReference type="PANTHER" id="PTHR12241">
    <property type="entry name" value="TUBULIN POLYGLUTAMYLASE"/>
    <property type="match status" value="1"/>
</dbReference>
<evidence type="ECO:0000256" key="1">
    <source>
        <dbReference type="ARBA" id="ARBA00022598"/>
    </source>
</evidence>
<evidence type="ECO:0000313" key="7">
    <source>
        <dbReference type="EMBL" id="OMJ95887.1"/>
    </source>
</evidence>
<evidence type="ECO:0000256" key="2">
    <source>
        <dbReference type="ARBA" id="ARBA00022741"/>
    </source>
</evidence>
<dbReference type="EMBL" id="MPUH01000006">
    <property type="protein sequence ID" value="OMJ95887.1"/>
    <property type="molecule type" value="Genomic_DNA"/>
</dbReference>
<evidence type="ECO:0000256" key="3">
    <source>
        <dbReference type="ARBA" id="ARBA00022840"/>
    </source>
</evidence>
<dbReference type="GO" id="GO:0000226">
    <property type="term" value="P:microtubule cytoskeleton organization"/>
    <property type="evidence" value="ECO:0007669"/>
    <property type="project" value="TreeGrafter"/>
</dbReference>
<comment type="catalytic activity">
    <reaction evidence="5">
        <text>L-glutamyl-[protein] + L-glutamate + ATP = gamma-L-glutamyl-L-glutamyl-[protein] + ADP + phosphate + H(+)</text>
        <dbReference type="Rhea" id="RHEA:60144"/>
        <dbReference type="Rhea" id="RHEA-COMP:10208"/>
        <dbReference type="Rhea" id="RHEA-COMP:15517"/>
        <dbReference type="ChEBI" id="CHEBI:15378"/>
        <dbReference type="ChEBI" id="CHEBI:29973"/>
        <dbReference type="ChEBI" id="CHEBI:29985"/>
        <dbReference type="ChEBI" id="CHEBI:30616"/>
        <dbReference type="ChEBI" id="CHEBI:43474"/>
        <dbReference type="ChEBI" id="CHEBI:143622"/>
        <dbReference type="ChEBI" id="CHEBI:456216"/>
    </reaction>
    <physiologicalReaction direction="left-to-right" evidence="5">
        <dbReference type="Rhea" id="RHEA:60145"/>
    </physiologicalReaction>
</comment>
<keyword evidence="3" id="KW-0067">ATP-binding</keyword>
<dbReference type="PROSITE" id="PS51221">
    <property type="entry name" value="TTL"/>
    <property type="match status" value="1"/>
</dbReference>
<reference evidence="7 8" key="1">
    <citation type="submission" date="2016-11" db="EMBL/GenBank/DDBJ databases">
        <title>The macronuclear genome of Stentor coeruleus: a giant cell with tiny introns.</title>
        <authorList>
            <person name="Slabodnick M."/>
            <person name="Ruby J.G."/>
            <person name="Reiff S.B."/>
            <person name="Swart E.C."/>
            <person name="Gosai S."/>
            <person name="Prabakaran S."/>
            <person name="Witkowska E."/>
            <person name="Larue G.E."/>
            <person name="Fisher S."/>
            <person name="Freeman R.M."/>
            <person name="Gunawardena J."/>
            <person name="Chu W."/>
            <person name="Stover N.A."/>
            <person name="Gregory B.D."/>
            <person name="Nowacki M."/>
            <person name="Derisi J."/>
            <person name="Roy S.W."/>
            <person name="Marshall W.F."/>
            <person name="Sood P."/>
        </authorList>
    </citation>
    <scope>NUCLEOTIDE SEQUENCE [LARGE SCALE GENOMIC DNA]</scope>
    <source>
        <strain evidence="7">WM001</strain>
    </source>
</reference>
<accession>A0A1R2D3P6</accession>
<dbReference type="Pfam" id="PF03133">
    <property type="entry name" value="TTL"/>
    <property type="match status" value="1"/>
</dbReference>
<comment type="caution">
    <text evidence="7">The sequence shown here is derived from an EMBL/GenBank/DDBJ whole genome shotgun (WGS) entry which is preliminary data.</text>
</comment>
<dbReference type="PANTHER" id="PTHR12241:SF145">
    <property type="entry name" value="TUBULIN POLYGLUTAMYLASE TTLL5"/>
    <property type="match status" value="1"/>
</dbReference>
<dbReference type="GO" id="GO:0015631">
    <property type="term" value="F:tubulin binding"/>
    <property type="evidence" value="ECO:0007669"/>
    <property type="project" value="TreeGrafter"/>
</dbReference>
<dbReference type="GO" id="GO:0036064">
    <property type="term" value="C:ciliary basal body"/>
    <property type="evidence" value="ECO:0007669"/>
    <property type="project" value="TreeGrafter"/>
</dbReference>
<evidence type="ECO:0000256" key="4">
    <source>
        <dbReference type="ARBA" id="ARBA00041448"/>
    </source>
</evidence>
<feature type="region of interest" description="Disordered" evidence="6">
    <location>
        <begin position="553"/>
        <end position="575"/>
    </location>
</feature>
<dbReference type="GO" id="GO:0070740">
    <property type="term" value="F:tubulin-glutamic acid ligase activity"/>
    <property type="evidence" value="ECO:0007669"/>
    <property type="project" value="TreeGrafter"/>
</dbReference>
<feature type="compositionally biased region" description="Basic and acidic residues" evidence="6">
    <location>
        <begin position="558"/>
        <end position="575"/>
    </location>
</feature>
<dbReference type="OrthoDB" id="429138at2759"/>
<gene>
    <name evidence="7" type="ORF">SteCoe_611</name>
</gene>
<keyword evidence="8" id="KW-1185">Reference proteome</keyword>
<dbReference type="InterPro" id="IPR004344">
    <property type="entry name" value="TTL/TTLL_fam"/>
</dbReference>
<organism evidence="7 8">
    <name type="scientific">Stentor coeruleus</name>
    <dbReference type="NCBI Taxonomy" id="5963"/>
    <lineage>
        <taxon>Eukaryota</taxon>
        <taxon>Sar</taxon>
        <taxon>Alveolata</taxon>
        <taxon>Ciliophora</taxon>
        <taxon>Postciliodesmatophora</taxon>
        <taxon>Heterotrichea</taxon>
        <taxon>Heterotrichida</taxon>
        <taxon>Stentoridae</taxon>
        <taxon>Stentor</taxon>
    </lineage>
</organism>
<evidence type="ECO:0000313" key="8">
    <source>
        <dbReference type="Proteomes" id="UP000187209"/>
    </source>
</evidence>
<name>A0A1R2D3P6_9CILI</name>